<dbReference type="Proteomes" id="UP000827976">
    <property type="component" value="Chromosome 20"/>
</dbReference>
<name>A0ACB7TW84_DIOAL</name>
<sequence>MNSFARRARQWPPMASLPLKPLDPLFSSIASLPSLRTRNLVLLRSLNSHSPSLQPQSDSRSAELWQESSEKKRRRKPKPDFYEQTIQRWSAKISSPRTQFPWQKRQEDEKDECLDSGTQTNLSTMEGIDARFNLMDDMVNSSTDGVKFEEFTDGNVPPSSKITSSELVDEKLLVVENSSSLLGRRRVLAPWDHGVKPRKPPLDSMVESLTGLGDPIVVGELDEDETHEAASEKKSFDEDLLGFDAIDQLSSVSMDKKTLEAKTTSFCSKNDVNDRIENYSDPEVKGPLLSGRKFNARNEISRVSLVVDKLKSLDQHSSDQDQNKKQLNSASDTDKLMASVSFPWERGNDSAQGELLRRRSNTELAERTIPELELQRLRNVALRMKERMKVGAAGVTEALVKSIHEKWKEDEVVKLKFEGPPTLNMKRTHETLERKTGGLVIWRSGSSLVLYRGMSYELPCVQLYSKLANVEAKQEDVPSSMTDAVRASVTSNADNLISFPRPSEGSEASNADSMNSFPNSSKWTVDILEIDSLLDQLGPRFRDWSGRSPVPVDADLLPGVIAGYKPPYRLLPHKTRRSLRDRDVTFFRRLARGMPPHFALGRNRQHQGLANAMVKLWEKSVIAKIAIKRGVPNTCNDRMAEELKNLTGGVLLSRNKEYIVFYRGNDFLPLSIRNTLIERQKLADAQQDEEEEARARASTLIAATAKTIKGPLVAGTLQEFVKANTRWANQPSNEDREKMRRELVLAKHAGAIKFLERKLLFAQLKVKKAEKALAKVQEFLKPAELPTDIETITDEERFLFRQMGLKMRAFLLVGRREVFDGVITNIHLHWKHRELVKIIVRGKSFPQVKHMAISLEAESGGLLISLDKTTKGYAIILYRGKNYQRPLTVKPPNLLTKRQALARAIELQRREALHHHILNLRDKIYAMKSHLYQMQYGEESGKEMDLRVDDGAYPTDDVEDEGEEAYFETYNSGGEEDDTSTQ</sequence>
<reference evidence="2" key="1">
    <citation type="journal article" date="2022" name="Nat. Commun.">
        <title>Chromosome evolution and the genetic basis of agronomically important traits in greater yam.</title>
        <authorList>
            <person name="Bredeson J.V."/>
            <person name="Lyons J.B."/>
            <person name="Oniyinde I.O."/>
            <person name="Okereke N.R."/>
            <person name="Kolade O."/>
            <person name="Nnabue I."/>
            <person name="Nwadili C.O."/>
            <person name="Hribova E."/>
            <person name="Parker M."/>
            <person name="Nwogha J."/>
            <person name="Shu S."/>
            <person name="Carlson J."/>
            <person name="Kariba R."/>
            <person name="Muthemba S."/>
            <person name="Knop K."/>
            <person name="Barton G.J."/>
            <person name="Sherwood A.V."/>
            <person name="Lopez-Montes A."/>
            <person name="Asiedu R."/>
            <person name="Jamnadass R."/>
            <person name="Muchugi A."/>
            <person name="Goodstein D."/>
            <person name="Egesi C.N."/>
            <person name="Featherston J."/>
            <person name="Asfaw A."/>
            <person name="Simpson G.G."/>
            <person name="Dolezel J."/>
            <person name="Hendre P.S."/>
            <person name="Van Deynze A."/>
            <person name="Kumar P.L."/>
            <person name="Obidiegwu J.E."/>
            <person name="Bhattacharjee R."/>
            <person name="Rokhsar D.S."/>
        </authorList>
    </citation>
    <scope>NUCLEOTIDE SEQUENCE [LARGE SCALE GENOMIC DNA]</scope>
    <source>
        <strain evidence="2">cv. TDa95/00328</strain>
    </source>
</reference>
<accession>A0ACB7TW84</accession>
<evidence type="ECO:0000313" key="1">
    <source>
        <dbReference type="EMBL" id="KAH7651972.1"/>
    </source>
</evidence>
<comment type="caution">
    <text evidence="1">The sequence shown here is derived from an EMBL/GenBank/DDBJ whole genome shotgun (WGS) entry which is preliminary data.</text>
</comment>
<gene>
    <name evidence="1" type="ORF">IHE45_20G091500</name>
</gene>
<proteinExistence type="predicted"/>
<protein>
    <submittedName>
        <fullName evidence="1">Poly(A)-specific exoribonuclease PARN protein</fullName>
    </submittedName>
</protein>
<organism evidence="1 2">
    <name type="scientific">Dioscorea alata</name>
    <name type="common">Purple yam</name>
    <dbReference type="NCBI Taxonomy" id="55571"/>
    <lineage>
        <taxon>Eukaryota</taxon>
        <taxon>Viridiplantae</taxon>
        <taxon>Streptophyta</taxon>
        <taxon>Embryophyta</taxon>
        <taxon>Tracheophyta</taxon>
        <taxon>Spermatophyta</taxon>
        <taxon>Magnoliopsida</taxon>
        <taxon>Liliopsida</taxon>
        <taxon>Dioscoreales</taxon>
        <taxon>Dioscoreaceae</taxon>
        <taxon>Dioscorea</taxon>
    </lineage>
</organism>
<keyword evidence="2" id="KW-1185">Reference proteome</keyword>
<dbReference type="EMBL" id="CM037030">
    <property type="protein sequence ID" value="KAH7651972.1"/>
    <property type="molecule type" value="Genomic_DNA"/>
</dbReference>
<evidence type="ECO:0000313" key="2">
    <source>
        <dbReference type="Proteomes" id="UP000827976"/>
    </source>
</evidence>